<accession>A0A6M3J7J6</accession>
<protein>
    <recommendedName>
        <fullName evidence="2">Glycoside hydrolase</fullName>
    </recommendedName>
</protein>
<sequence length="280" mass="31682">MSIAPRGMGLYVRHLTENRHGSPADFGRLLTDHGVSWVAIGGPWQDRDGSRWVNRPEVVERYSEGLLDVGVLPWVWGYPWWDRPQEWLDRMMRCVSADTAGVIVNAELGVKGHPEVARRLFTELRRALPRLPIALSSYGVARWHGDGRPETVSDFPWEAFGGHMSEGAHQAECDCSMPQVYELSERLMGMALRQHVELGFDLLVPSFGAFHHVTTPIADGGTKKMAVSYLPGELRIHLDRLMACRKAVPFDGLICWADNWLMARPALWRVIAEYADRLEE</sequence>
<dbReference type="AlphaFoldDB" id="A0A6M3J7J6"/>
<gene>
    <name evidence="1" type="ORF">MM415B00380_0055</name>
</gene>
<evidence type="ECO:0000313" key="1">
    <source>
        <dbReference type="EMBL" id="QJA65803.1"/>
    </source>
</evidence>
<evidence type="ECO:0008006" key="2">
    <source>
        <dbReference type="Google" id="ProtNLM"/>
    </source>
</evidence>
<proteinExistence type="predicted"/>
<name>A0A6M3J7J6_9ZZZZ</name>
<reference evidence="1" key="1">
    <citation type="submission" date="2020-03" db="EMBL/GenBank/DDBJ databases">
        <title>The deep terrestrial virosphere.</title>
        <authorList>
            <person name="Holmfeldt K."/>
            <person name="Nilsson E."/>
            <person name="Simone D."/>
            <person name="Lopez-Fernandez M."/>
            <person name="Wu X."/>
            <person name="de Brujin I."/>
            <person name="Lundin D."/>
            <person name="Andersson A."/>
            <person name="Bertilsson S."/>
            <person name="Dopson M."/>
        </authorList>
    </citation>
    <scope>NUCLEOTIDE SEQUENCE</scope>
    <source>
        <strain evidence="1">MM415B00380</strain>
    </source>
</reference>
<dbReference type="EMBL" id="MT141544">
    <property type="protein sequence ID" value="QJA65803.1"/>
    <property type="molecule type" value="Genomic_DNA"/>
</dbReference>
<organism evidence="1">
    <name type="scientific">viral metagenome</name>
    <dbReference type="NCBI Taxonomy" id="1070528"/>
    <lineage>
        <taxon>unclassified sequences</taxon>
        <taxon>metagenomes</taxon>
        <taxon>organismal metagenomes</taxon>
    </lineage>
</organism>